<reference evidence="3" key="1">
    <citation type="submission" date="2022-03" db="EMBL/GenBank/DDBJ databases">
        <authorList>
            <person name="Martin C."/>
        </authorList>
    </citation>
    <scope>NUCLEOTIDE SEQUENCE</scope>
</reference>
<evidence type="ECO:0000313" key="4">
    <source>
        <dbReference type="Proteomes" id="UP000749559"/>
    </source>
</evidence>
<feature type="compositionally biased region" description="Basic and acidic residues" evidence="1">
    <location>
        <begin position="167"/>
        <end position="198"/>
    </location>
</feature>
<feature type="compositionally biased region" description="Low complexity" evidence="1">
    <location>
        <begin position="201"/>
        <end position="210"/>
    </location>
</feature>
<keyword evidence="2" id="KW-1133">Transmembrane helix</keyword>
<evidence type="ECO:0000256" key="2">
    <source>
        <dbReference type="SAM" id="Phobius"/>
    </source>
</evidence>
<name>A0A8J1UK37_OWEFU</name>
<evidence type="ECO:0000256" key="1">
    <source>
        <dbReference type="SAM" id="MobiDB-lite"/>
    </source>
</evidence>
<feature type="transmembrane region" description="Helical" evidence="2">
    <location>
        <begin position="21"/>
        <end position="47"/>
    </location>
</feature>
<dbReference type="Proteomes" id="UP000749559">
    <property type="component" value="Unassembled WGS sequence"/>
</dbReference>
<proteinExistence type="predicted"/>
<organism evidence="3 4">
    <name type="scientific">Owenia fusiformis</name>
    <name type="common">Polychaete worm</name>
    <dbReference type="NCBI Taxonomy" id="6347"/>
    <lineage>
        <taxon>Eukaryota</taxon>
        <taxon>Metazoa</taxon>
        <taxon>Spiralia</taxon>
        <taxon>Lophotrochozoa</taxon>
        <taxon>Annelida</taxon>
        <taxon>Polychaeta</taxon>
        <taxon>Sedentaria</taxon>
        <taxon>Canalipalpata</taxon>
        <taxon>Sabellida</taxon>
        <taxon>Oweniida</taxon>
        <taxon>Oweniidae</taxon>
        <taxon>Owenia</taxon>
    </lineage>
</organism>
<dbReference type="AlphaFoldDB" id="A0A8J1UK37"/>
<protein>
    <submittedName>
        <fullName evidence="3">Uncharacterized protein</fullName>
    </submittedName>
</protein>
<comment type="caution">
    <text evidence="3">The sequence shown here is derived from an EMBL/GenBank/DDBJ whole genome shotgun (WGS) entry which is preliminary data.</text>
</comment>
<keyword evidence="2" id="KW-0472">Membrane</keyword>
<accession>A0A8J1UK37</accession>
<feature type="transmembrane region" description="Helical" evidence="2">
    <location>
        <begin position="86"/>
        <end position="108"/>
    </location>
</feature>
<gene>
    <name evidence="3" type="ORF">OFUS_LOCUS18152</name>
</gene>
<feature type="transmembrane region" description="Helical" evidence="2">
    <location>
        <begin position="123"/>
        <end position="145"/>
    </location>
</feature>
<sequence>MSPQMTNLWGENIHVDKKAKITAWVKSIGGALVILLSIMIVLLLSIIGIQGTFLLSLGVSGIIGGVLILVDGVLGFTPVKVDCCKTLLLIVFCMVLIGLHVTSCYFNFVDNRMHILDEYRPHFIFLITLQILIIFIGMVLFWTFLISSSITFPNMCTTAAGDKVEQLENIPSDKENTSSDKENTSSDKKNTSSDKDKYNQTGINIGNNTNDPTSTNPIFSITVASTANHPFL</sequence>
<keyword evidence="4" id="KW-1185">Reference proteome</keyword>
<keyword evidence="2" id="KW-0812">Transmembrane</keyword>
<feature type="region of interest" description="Disordered" evidence="1">
    <location>
        <begin position="167"/>
        <end position="214"/>
    </location>
</feature>
<feature type="transmembrane region" description="Helical" evidence="2">
    <location>
        <begin position="53"/>
        <end position="74"/>
    </location>
</feature>
<evidence type="ECO:0000313" key="3">
    <source>
        <dbReference type="EMBL" id="CAH1793286.1"/>
    </source>
</evidence>
<dbReference type="EMBL" id="CAIIXF020000008">
    <property type="protein sequence ID" value="CAH1793286.1"/>
    <property type="molecule type" value="Genomic_DNA"/>
</dbReference>